<proteinExistence type="predicted"/>
<keyword evidence="2" id="KW-0547">Nucleotide-binding</keyword>
<reference evidence="3" key="1">
    <citation type="submission" date="2014-09" db="EMBL/GenBank/DDBJ databases">
        <authorList>
            <person name="Mudge J."/>
            <person name="Ramaraj T."/>
            <person name="Lindquist I.E."/>
            <person name="Bharti A.K."/>
            <person name="Sundararajan A."/>
            <person name="Cameron C.T."/>
            <person name="Woodward J.E."/>
            <person name="May G.D."/>
            <person name="Brubaker C."/>
            <person name="Broadhvest J."/>
            <person name="Wilkins T.A."/>
        </authorList>
    </citation>
    <scope>NUCLEOTIDE SEQUENCE</scope>
    <source>
        <strain evidence="3">cv. AKA8401</strain>
    </source>
</reference>
<protein>
    <submittedName>
        <fullName evidence="2">ATP-dependent helicase/nuclease subunit A</fullName>
    </submittedName>
</protein>
<dbReference type="PANTHER" id="PTHR33144">
    <property type="entry name" value="OS10G0409366 PROTEIN-RELATED"/>
    <property type="match status" value="1"/>
</dbReference>
<feature type="region of interest" description="Disordered" evidence="1">
    <location>
        <begin position="19"/>
        <end position="38"/>
    </location>
</feature>
<evidence type="ECO:0000313" key="2">
    <source>
        <dbReference type="EMBL" id="KHG08393.1"/>
    </source>
</evidence>
<comment type="caution">
    <text evidence="2">The sequence shown here is derived from an EMBL/GenBank/DDBJ whole genome shotgun (WGS) entry which is preliminary data.</text>
</comment>
<name>A0A0B0N209_GOSAR</name>
<keyword evidence="2" id="KW-0378">Hydrolase</keyword>
<dbReference type="AlphaFoldDB" id="A0A0B0N209"/>
<dbReference type="PANTHER" id="PTHR33144:SF46">
    <property type="entry name" value="OS04G0610000 PROTEIN"/>
    <property type="match status" value="1"/>
</dbReference>
<dbReference type="GO" id="GO:0004386">
    <property type="term" value="F:helicase activity"/>
    <property type="evidence" value="ECO:0007669"/>
    <property type="project" value="UniProtKB-KW"/>
</dbReference>
<keyword evidence="2" id="KW-0347">Helicase</keyword>
<organism evidence="2 3">
    <name type="scientific">Gossypium arboreum</name>
    <name type="common">Tree cotton</name>
    <name type="synonym">Gossypium nanking</name>
    <dbReference type="NCBI Taxonomy" id="29729"/>
    <lineage>
        <taxon>Eukaryota</taxon>
        <taxon>Viridiplantae</taxon>
        <taxon>Streptophyta</taxon>
        <taxon>Embryophyta</taxon>
        <taxon>Tracheophyta</taxon>
        <taxon>Spermatophyta</taxon>
        <taxon>Magnoliopsida</taxon>
        <taxon>eudicotyledons</taxon>
        <taxon>Gunneridae</taxon>
        <taxon>Pentapetalae</taxon>
        <taxon>rosids</taxon>
        <taxon>malvids</taxon>
        <taxon>Malvales</taxon>
        <taxon>Malvaceae</taxon>
        <taxon>Malvoideae</taxon>
        <taxon>Gossypium</taxon>
    </lineage>
</organism>
<sequence>MCIVEKMPRRRLRDLSIIQNTPNSEETNSEQQTTIGSSNVLETPDELTEIQTESGGSRRTRGRTLLKDLYKLNPVERVKVSRNNLGQLVGSEARLLAGYLGIIARNVNMLSINYESWHQMPDSNKNQALDNIKERFALEVSNAYIKKALGKKWIDHKSTLKKEYFKKDISLEEKLRNVPPGMLRYQWEDTVRLWNSKKGEY</sequence>
<dbReference type="EMBL" id="JRRC01497299">
    <property type="protein sequence ID" value="KHG08393.1"/>
    <property type="molecule type" value="Genomic_DNA"/>
</dbReference>
<keyword evidence="3" id="KW-1185">Reference proteome</keyword>
<keyword evidence="2" id="KW-0067">ATP-binding</keyword>
<evidence type="ECO:0000256" key="1">
    <source>
        <dbReference type="SAM" id="MobiDB-lite"/>
    </source>
</evidence>
<accession>A0A0B0N209</accession>
<dbReference type="Proteomes" id="UP000032142">
    <property type="component" value="Unassembled WGS sequence"/>
</dbReference>
<evidence type="ECO:0000313" key="3">
    <source>
        <dbReference type="Proteomes" id="UP000032142"/>
    </source>
</evidence>
<gene>
    <name evidence="2" type="ORF">F383_35623</name>
</gene>